<reference evidence="2 3" key="1">
    <citation type="submission" date="2021-11" db="EMBL/GenBank/DDBJ databases">
        <title>Draft genome sequence of Actinomycetospora sp. SF1 isolated from the rhizosphere soil.</title>
        <authorList>
            <person name="Duangmal K."/>
            <person name="Chantavorakit T."/>
        </authorList>
    </citation>
    <scope>NUCLEOTIDE SEQUENCE [LARGE SCALE GENOMIC DNA]</scope>
    <source>
        <strain evidence="2 3">TBRC 5722</strain>
    </source>
</reference>
<dbReference type="Proteomes" id="UP001199469">
    <property type="component" value="Unassembled WGS sequence"/>
</dbReference>
<dbReference type="SUPFAM" id="SSF100950">
    <property type="entry name" value="NagB/RpiA/CoA transferase-like"/>
    <property type="match status" value="2"/>
</dbReference>
<comment type="caution">
    <text evidence="2">The sequence shown here is derived from an EMBL/GenBank/DDBJ whole genome shotgun (WGS) entry which is preliminary data.</text>
</comment>
<dbReference type="Gene3D" id="3.40.1080.10">
    <property type="entry name" value="Glutaconate Coenzyme A-transferase"/>
    <property type="match status" value="1"/>
</dbReference>
<proteinExistence type="predicted"/>
<organism evidence="2 3">
    <name type="scientific">Actinomycetospora endophytica</name>
    <dbReference type="NCBI Taxonomy" id="2291215"/>
    <lineage>
        <taxon>Bacteria</taxon>
        <taxon>Bacillati</taxon>
        <taxon>Actinomycetota</taxon>
        <taxon>Actinomycetes</taxon>
        <taxon>Pseudonocardiales</taxon>
        <taxon>Pseudonocardiaceae</taxon>
        <taxon>Actinomycetospora</taxon>
    </lineage>
</organism>
<evidence type="ECO:0000259" key="1">
    <source>
        <dbReference type="Pfam" id="PF13336"/>
    </source>
</evidence>
<sequence>MTEPSSPGTIDAAALAALVRPGARIAIADGCGTPRAAFAALSALARDRGDLRLLLGWMPAFPEGLDLAAFADVRTVMPGWGLRHGVADGHVRSVPARLSATPALVTGPLRPDLLLVGAAPDPRGLVLGSEVSWVRAVIEAGVPIAAVVDEALPRAAAGSPLPDDHTHVIGHARLGPNEVPAAGEPSDEHRAIGRHVARLLPDGARLQWAPGQLGQAVVGAVLERGRPVHVDSGLLGDGVVDLDDAGLLASDAVATYLVGTRRLYDWADARGRAGHPVLHGVEHTHDPVRLAADPPLVAVNTAVEVDLDGQINVEGTARAVVGGVGGHPDYAAAATRSRRGLSVVALASTHRGVPTLVEHLSRPVTTASHDVDVMVTEHGVADLRGRDRPERRAALREVWDPAT</sequence>
<feature type="domain" description="Acetyl-CoA hydrolase/transferase C-terminal" evidence="1">
    <location>
        <begin position="259"/>
        <end position="401"/>
    </location>
</feature>
<dbReference type="PANTHER" id="PTHR21432:SF20">
    <property type="entry name" value="ACETYL-COA HYDROLASE"/>
    <property type="match status" value="1"/>
</dbReference>
<dbReference type="InterPro" id="IPR037171">
    <property type="entry name" value="NagB/RpiA_transferase-like"/>
</dbReference>
<evidence type="ECO:0000313" key="3">
    <source>
        <dbReference type="Proteomes" id="UP001199469"/>
    </source>
</evidence>
<dbReference type="RefSeq" id="WP_230736769.1">
    <property type="nucleotide sequence ID" value="NZ_JAJNDB010000004.1"/>
</dbReference>
<evidence type="ECO:0000313" key="2">
    <source>
        <dbReference type="EMBL" id="MCD2195561.1"/>
    </source>
</evidence>
<protein>
    <submittedName>
        <fullName evidence="2">Acetyl-CoA hydrolase</fullName>
    </submittedName>
</protein>
<dbReference type="GO" id="GO:0016787">
    <property type="term" value="F:hydrolase activity"/>
    <property type="evidence" value="ECO:0007669"/>
    <property type="project" value="UniProtKB-KW"/>
</dbReference>
<dbReference type="Gene3D" id="3.40.1080.20">
    <property type="entry name" value="Acetyl-CoA hydrolase/transferase C-terminal domain"/>
    <property type="match status" value="1"/>
</dbReference>
<accession>A0ABS8PBA7</accession>
<dbReference type="Gene3D" id="3.30.750.70">
    <property type="entry name" value="4-hydroxybutyrate coenzyme like domains"/>
    <property type="match status" value="1"/>
</dbReference>
<dbReference type="InterPro" id="IPR038460">
    <property type="entry name" value="AcetylCoA_hyd_C_sf"/>
</dbReference>
<dbReference type="InterPro" id="IPR026888">
    <property type="entry name" value="AcetylCoA_hyd_C"/>
</dbReference>
<dbReference type="EMBL" id="JAJNDB010000004">
    <property type="protein sequence ID" value="MCD2195561.1"/>
    <property type="molecule type" value="Genomic_DNA"/>
</dbReference>
<keyword evidence="3" id="KW-1185">Reference proteome</keyword>
<dbReference type="PANTHER" id="PTHR21432">
    <property type="entry name" value="ACETYL-COA HYDROLASE-RELATED"/>
    <property type="match status" value="1"/>
</dbReference>
<keyword evidence="2" id="KW-0378">Hydrolase</keyword>
<name>A0ABS8PBA7_9PSEU</name>
<dbReference type="InterPro" id="IPR046433">
    <property type="entry name" value="ActCoA_hydro"/>
</dbReference>
<gene>
    <name evidence="2" type="ORF">LQ327_19510</name>
</gene>
<dbReference type="Pfam" id="PF13336">
    <property type="entry name" value="AcetylCoA_hyd_C"/>
    <property type="match status" value="1"/>
</dbReference>